<evidence type="ECO:0000256" key="5">
    <source>
        <dbReference type="HAMAP-Rule" id="MF_01562"/>
    </source>
</evidence>
<evidence type="ECO:0000256" key="4">
    <source>
        <dbReference type="ARBA" id="ARBA00023136"/>
    </source>
</evidence>
<protein>
    <recommendedName>
        <fullName evidence="5">Flotillin-like protein FloA</fullName>
    </recommendedName>
</protein>
<keyword evidence="2 5" id="KW-0812">Transmembrane</keyword>
<keyword evidence="1 5" id="KW-1003">Cell membrane</keyword>
<accession>A0AAU8HWP8</accession>
<keyword evidence="3 5" id="KW-1133">Transmembrane helix</keyword>
<evidence type="ECO:0000256" key="1">
    <source>
        <dbReference type="ARBA" id="ARBA00022475"/>
    </source>
</evidence>
<sequence length="328" mass="35130">MGPEIAFFLVIAAIVVIFLAVFLSFIPIGLWISAQAAGVRIGFFNLIGMRFRRVIPARIVQPLIKATKGGLELNTNKLEGHYLAGGNVDRVVNALIAAQRADIELEFERAAAIDLAGRDVLQAVQMSVNPKVIETPVVAAVAKDGIEVKARAKVTVRANIDRLVGGAGEETIIARVGEGIVTTIGSSESHKTVLENPDTISKTVLNRSLDSGTAFQILSIDVADVDVGKNIGATLQADQAEADKQIAQAKAEERRAMAVAQEQEQKANVQKMRAKVVEAEAEVPLAMAQALREGKIGVMDYYNLKNIGADTDMRSSISKMSGSEDKNK</sequence>
<dbReference type="GO" id="GO:0005886">
    <property type="term" value="C:plasma membrane"/>
    <property type="evidence" value="ECO:0007669"/>
    <property type="project" value="UniProtKB-SubCell"/>
</dbReference>
<comment type="subcellular location">
    <subcellularLocation>
        <location evidence="5">Cell membrane</location>
        <topology evidence="5">Single-pass membrane protein</topology>
    </subcellularLocation>
    <subcellularLocation>
        <location evidence="5">Membrane raft</location>
        <topology evidence="5">Single-pass membrane protein</topology>
    </subcellularLocation>
</comment>
<comment type="subunit">
    <text evidence="5">Homooligomerizes.</text>
</comment>
<comment type="similarity">
    <text evidence="5">Belongs to the flotillin-like FloA family.</text>
</comment>
<comment type="function">
    <text evidence="5">Found in functional membrane microdomains (FMM) that may be equivalent to eukaryotic membrane rafts FMMs are highly dynamic and increase in number as cells age. Flotillins are thought to be important factors in membrane fluidity.</text>
</comment>
<gene>
    <name evidence="5 7" type="primary">floA</name>
    <name evidence="7" type="ORF">PRVXH_001147</name>
</gene>
<keyword evidence="6" id="KW-0175">Coiled coil</keyword>
<feature type="transmembrane region" description="Helical" evidence="5">
    <location>
        <begin position="6"/>
        <end position="32"/>
    </location>
</feature>
<dbReference type="HAMAP" id="MF_01562">
    <property type="entry name" value="FloA"/>
    <property type="match status" value="1"/>
</dbReference>
<dbReference type="EMBL" id="CP159485">
    <property type="protein sequence ID" value="XCI29803.1"/>
    <property type="molecule type" value="Genomic_DNA"/>
</dbReference>
<reference evidence="7" key="2">
    <citation type="submission" date="2024-06" db="EMBL/GenBank/DDBJ databases">
        <authorList>
            <person name="Petrova K.O."/>
            <person name="Toshchakov S.V."/>
            <person name="Boltjanskaja Y.V."/>
            <person name="Kevbrin V.V."/>
        </authorList>
    </citation>
    <scope>NUCLEOTIDE SEQUENCE</scope>
    <source>
        <strain evidence="7">Z-710</strain>
    </source>
</reference>
<keyword evidence="4 5" id="KW-0472">Membrane</keyword>
<dbReference type="RefSeq" id="WP_353894350.1">
    <property type="nucleotide sequence ID" value="NZ_CP159485.1"/>
</dbReference>
<evidence type="ECO:0000256" key="3">
    <source>
        <dbReference type="ARBA" id="ARBA00022989"/>
    </source>
</evidence>
<feature type="coiled-coil region" evidence="6">
    <location>
        <begin position="235"/>
        <end position="282"/>
    </location>
</feature>
<dbReference type="NCBIfam" id="NF010186">
    <property type="entry name" value="PRK13665.1"/>
    <property type="match status" value="1"/>
</dbReference>
<evidence type="ECO:0000313" key="7">
    <source>
        <dbReference type="EMBL" id="XCI29803.1"/>
    </source>
</evidence>
<dbReference type="InterPro" id="IPR022853">
    <property type="entry name" value="FloA"/>
</dbReference>
<dbReference type="AlphaFoldDB" id="A0AAU8HWP8"/>
<comment type="caution">
    <text evidence="5">Lacks conserved residue(s) required for the propagation of feature annotation.</text>
</comment>
<organism evidence="7">
    <name type="scientific">Proteinivorax hydrogeniformans</name>
    <dbReference type="NCBI Taxonomy" id="1826727"/>
    <lineage>
        <taxon>Bacteria</taxon>
        <taxon>Bacillati</taxon>
        <taxon>Bacillota</taxon>
        <taxon>Clostridia</taxon>
        <taxon>Eubacteriales</taxon>
        <taxon>Proteinivoracaceae</taxon>
        <taxon>Proteinivorax</taxon>
    </lineage>
</organism>
<evidence type="ECO:0000256" key="2">
    <source>
        <dbReference type="ARBA" id="ARBA00022692"/>
    </source>
</evidence>
<dbReference type="GO" id="GO:0045121">
    <property type="term" value="C:membrane raft"/>
    <property type="evidence" value="ECO:0007669"/>
    <property type="project" value="UniProtKB-SubCell"/>
</dbReference>
<reference evidence="7" key="1">
    <citation type="journal article" date="2018" name="Antonie Van Leeuwenhoek">
        <title>Proteinivorax hydrogeniformans sp. nov., an anaerobic, haloalkaliphilic bacterium fermenting proteinaceous compounds with high hydrogen production.</title>
        <authorList>
            <person name="Boltyanskaya Y."/>
            <person name="Detkova E."/>
            <person name="Pimenov N."/>
            <person name="Kevbrin V."/>
        </authorList>
    </citation>
    <scope>NUCLEOTIDE SEQUENCE</scope>
    <source>
        <strain evidence="7">Z-710</strain>
    </source>
</reference>
<dbReference type="Pfam" id="PF12127">
    <property type="entry name" value="FloA"/>
    <property type="match status" value="1"/>
</dbReference>
<evidence type="ECO:0000256" key="6">
    <source>
        <dbReference type="SAM" id="Coils"/>
    </source>
</evidence>
<name>A0AAU8HWP8_9FIRM</name>
<proteinExistence type="inferred from homology"/>